<dbReference type="PANTHER" id="PTHR43601:SF32">
    <property type="entry name" value="THIOREDOXIN-LIKE 2-2, CHLOROPLASTIC"/>
    <property type="match status" value="1"/>
</dbReference>
<evidence type="ECO:0000256" key="2">
    <source>
        <dbReference type="SAM" id="SignalP"/>
    </source>
</evidence>
<name>A0AB34IG10_PRYPA</name>
<keyword evidence="5" id="KW-1185">Reference proteome</keyword>
<evidence type="ECO:0000313" key="5">
    <source>
        <dbReference type="Proteomes" id="UP001515480"/>
    </source>
</evidence>
<dbReference type="EMBL" id="JBGBPQ010000029">
    <property type="protein sequence ID" value="KAL1496353.1"/>
    <property type="molecule type" value="Genomic_DNA"/>
</dbReference>
<evidence type="ECO:0000259" key="3">
    <source>
        <dbReference type="PROSITE" id="PS51352"/>
    </source>
</evidence>
<comment type="caution">
    <text evidence="4">The sequence shown here is derived from an EMBL/GenBank/DDBJ whole genome shotgun (WGS) entry which is preliminary data.</text>
</comment>
<reference evidence="4 5" key="1">
    <citation type="journal article" date="2024" name="Science">
        <title>Giant polyketide synthase enzymes in the biosynthesis of giant marine polyether toxins.</title>
        <authorList>
            <person name="Fallon T.R."/>
            <person name="Shende V.V."/>
            <person name="Wierzbicki I.H."/>
            <person name="Pendleton A.L."/>
            <person name="Watervoot N.F."/>
            <person name="Auber R.P."/>
            <person name="Gonzalez D.J."/>
            <person name="Wisecaver J.H."/>
            <person name="Moore B.S."/>
        </authorList>
    </citation>
    <scope>NUCLEOTIDE SEQUENCE [LARGE SCALE GENOMIC DNA]</scope>
    <source>
        <strain evidence="4 5">12B1</strain>
    </source>
</reference>
<dbReference type="SUPFAM" id="SSF52833">
    <property type="entry name" value="Thioredoxin-like"/>
    <property type="match status" value="1"/>
</dbReference>
<gene>
    <name evidence="4" type="ORF">AB1Y20_016309</name>
</gene>
<protein>
    <recommendedName>
        <fullName evidence="3">Thioredoxin domain-containing protein</fullName>
    </recommendedName>
</protein>
<sequence length="175" mass="19321">MAAALALCVAAACVLPARSALLTHGPPLAATPRAAARLPRVACEARPIPLLENQEEYEALVASAQAENRLVVIKFFASWCRACKAMAPKYTRLTEDWPNIEFYELMFDNNKKLCKSLGIKILPYIQIVKGEEGIVESFTCGPSKISRLQEKLEEHGIVDKPDYPEFTDVSSLLVD</sequence>
<dbReference type="CDD" id="cd02947">
    <property type="entry name" value="TRX_family"/>
    <property type="match status" value="1"/>
</dbReference>
<feature type="signal peptide" evidence="2">
    <location>
        <begin position="1"/>
        <end position="19"/>
    </location>
</feature>
<keyword evidence="2" id="KW-0732">Signal</keyword>
<accession>A0AB34IG10</accession>
<dbReference type="Proteomes" id="UP001515480">
    <property type="component" value="Unassembled WGS sequence"/>
</dbReference>
<feature type="chain" id="PRO_5044313809" description="Thioredoxin domain-containing protein" evidence="2">
    <location>
        <begin position="20"/>
        <end position="175"/>
    </location>
</feature>
<dbReference type="Gene3D" id="3.40.30.10">
    <property type="entry name" value="Glutaredoxin"/>
    <property type="match status" value="1"/>
</dbReference>
<dbReference type="AlphaFoldDB" id="A0AB34IG10"/>
<dbReference type="GO" id="GO:0045454">
    <property type="term" value="P:cell redox homeostasis"/>
    <property type="evidence" value="ECO:0007669"/>
    <property type="project" value="TreeGrafter"/>
</dbReference>
<organism evidence="4 5">
    <name type="scientific">Prymnesium parvum</name>
    <name type="common">Toxic golden alga</name>
    <dbReference type="NCBI Taxonomy" id="97485"/>
    <lineage>
        <taxon>Eukaryota</taxon>
        <taxon>Haptista</taxon>
        <taxon>Haptophyta</taxon>
        <taxon>Prymnesiophyceae</taxon>
        <taxon>Prymnesiales</taxon>
        <taxon>Prymnesiaceae</taxon>
        <taxon>Prymnesium</taxon>
    </lineage>
</organism>
<evidence type="ECO:0000313" key="4">
    <source>
        <dbReference type="EMBL" id="KAL1496353.1"/>
    </source>
</evidence>
<dbReference type="PANTHER" id="PTHR43601">
    <property type="entry name" value="THIOREDOXIN, MITOCHONDRIAL"/>
    <property type="match status" value="1"/>
</dbReference>
<comment type="similarity">
    <text evidence="1">Belongs to the thioredoxin family.</text>
</comment>
<dbReference type="InterPro" id="IPR013766">
    <property type="entry name" value="Thioredoxin_domain"/>
</dbReference>
<evidence type="ECO:0000256" key="1">
    <source>
        <dbReference type="ARBA" id="ARBA00008987"/>
    </source>
</evidence>
<feature type="domain" description="Thioredoxin" evidence="3">
    <location>
        <begin position="27"/>
        <end position="157"/>
    </location>
</feature>
<dbReference type="Pfam" id="PF00085">
    <property type="entry name" value="Thioredoxin"/>
    <property type="match status" value="1"/>
</dbReference>
<dbReference type="PROSITE" id="PS51352">
    <property type="entry name" value="THIOREDOXIN_2"/>
    <property type="match status" value="1"/>
</dbReference>
<proteinExistence type="inferred from homology"/>
<dbReference type="InterPro" id="IPR036249">
    <property type="entry name" value="Thioredoxin-like_sf"/>
</dbReference>